<name>A0A0K2SYI1_LEPSM</name>
<protein>
    <submittedName>
        <fullName evidence="1">Uncharacterized protein</fullName>
    </submittedName>
</protein>
<proteinExistence type="predicted"/>
<reference evidence="1" key="1">
    <citation type="submission" date="2014-05" db="EMBL/GenBank/DDBJ databases">
        <authorList>
            <person name="Chronopoulou M."/>
        </authorList>
    </citation>
    <scope>NUCLEOTIDE SEQUENCE</scope>
    <source>
        <tissue evidence="1">Whole organism</tissue>
    </source>
</reference>
<dbReference type="EMBL" id="HACA01001473">
    <property type="protein sequence ID" value="CDW18834.1"/>
    <property type="molecule type" value="Transcribed_RNA"/>
</dbReference>
<organism evidence="1">
    <name type="scientific">Lepeophtheirus salmonis</name>
    <name type="common">Salmon louse</name>
    <name type="synonym">Caligus salmonis</name>
    <dbReference type="NCBI Taxonomy" id="72036"/>
    <lineage>
        <taxon>Eukaryota</taxon>
        <taxon>Metazoa</taxon>
        <taxon>Ecdysozoa</taxon>
        <taxon>Arthropoda</taxon>
        <taxon>Crustacea</taxon>
        <taxon>Multicrustacea</taxon>
        <taxon>Hexanauplia</taxon>
        <taxon>Copepoda</taxon>
        <taxon>Siphonostomatoida</taxon>
        <taxon>Caligidae</taxon>
        <taxon>Lepeophtheirus</taxon>
    </lineage>
</organism>
<sequence>MTETTSMDVKINNWKYWDCFSGKEKIKSKFVCWKKLEEEAITPKTRVPLISGHRNGFCTNWRYPRYIPAS</sequence>
<accession>A0A0K2SYI1</accession>
<dbReference type="AlphaFoldDB" id="A0A0K2SYI1"/>
<evidence type="ECO:0000313" key="1">
    <source>
        <dbReference type="EMBL" id="CDW18834.1"/>
    </source>
</evidence>